<sequence>MKRSLSLAALSLATALTLSACGTDDGSTAGADTGSTDTSSSAAAAPATSAPDGATPSSDATANTSSDAAAEEHNIADVMFAQMMLPHHEQAVEMSELMLAKDGVTPEIADLASRIKAAQGPEIETMKSWLETWDSPMGGEGMGSMGSDSGSMGNMGEMGGMGMGGMMSEDEMADLESADGPEASRIFLESMTAHHEGAIDMARTEIDNGEYPDTLAMAETIVETQQAEIEEMKGLRADL</sequence>
<evidence type="ECO:0000256" key="2">
    <source>
        <dbReference type="SAM" id="SignalP"/>
    </source>
</evidence>
<feature type="signal peptide" evidence="2">
    <location>
        <begin position="1"/>
        <end position="20"/>
    </location>
</feature>
<evidence type="ECO:0000313" key="4">
    <source>
        <dbReference type="EMBL" id="TYC98809.1"/>
    </source>
</evidence>
<accession>A0A5D0XQY3</accession>
<feature type="chain" id="PRO_5038732783" evidence="2">
    <location>
        <begin position="21"/>
        <end position="239"/>
    </location>
</feature>
<dbReference type="OrthoDB" id="26872at2"/>
<name>A0A5D0XQY3_9MICC</name>
<keyword evidence="2" id="KW-0732">Signal</keyword>
<reference evidence="4 5" key="1">
    <citation type="submission" date="2019-08" db="EMBL/GenBank/DDBJ databases">
        <title>Genone of Arthrobacter echini P9.</title>
        <authorList>
            <person name="Bowman J.P."/>
        </authorList>
    </citation>
    <scope>NUCLEOTIDE SEQUENCE [LARGE SCALE GENOMIC DNA]</scope>
    <source>
        <strain evidence="4 5">P9</strain>
    </source>
</reference>
<dbReference type="PANTHER" id="PTHR36933">
    <property type="entry name" value="SLL0788 PROTEIN"/>
    <property type="match status" value="1"/>
</dbReference>
<organism evidence="4 5">
    <name type="scientific">Arthrobacter echini</name>
    <dbReference type="NCBI Taxonomy" id="1529066"/>
    <lineage>
        <taxon>Bacteria</taxon>
        <taxon>Bacillati</taxon>
        <taxon>Actinomycetota</taxon>
        <taxon>Actinomycetes</taxon>
        <taxon>Micrococcales</taxon>
        <taxon>Micrococcaceae</taxon>
        <taxon>Arthrobacter</taxon>
    </lineage>
</organism>
<evidence type="ECO:0000256" key="1">
    <source>
        <dbReference type="SAM" id="MobiDB-lite"/>
    </source>
</evidence>
<feature type="region of interest" description="Disordered" evidence="1">
    <location>
        <begin position="23"/>
        <end position="68"/>
    </location>
</feature>
<dbReference type="Pfam" id="PF03713">
    <property type="entry name" value="DUF305"/>
    <property type="match status" value="1"/>
</dbReference>
<evidence type="ECO:0000259" key="3">
    <source>
        <dbReference type="Pfam" id="PF03713"/>
    </source>
</evidence>
<dbReference type="EMBL" id="VSLD01000003">
    <property type="protein sequence ID" value="TYC98809.1"/>
    <property type="molecule type" value="Genomic_DNA"/>
</dbReference>
<protein>
    <submittedName>
        <fullName evidence="4">DUF305 domain-containing protein</fullName>
    </submittedName>
</protein>
<feature type="domain" description="DUF305" evidence="3">
    <location>
        <begin position="77"/>
        <end position="235"/>
    </location>
</feature>
<dbReference type="PANTHER" id="PTHR36933:SF1">
    <property type="entry name" value="SLL0788 PROTEIN"/>
    <property type="match status" value="1"/>
</dbReference>
<dbReference type="Gene3D" id="1.20.1260.10">
    <property type="match status" value="1"/>
</dbReference>
<comment type="caution">
    <text evidence="4">The sequence shown here is derived from an EMBL/GenBank/DDBJ whole genome shotgun (WGS) entry which is preliminary data.</text>
</comment>
<dbReference type="RefSeq" id="WP_148600593.1">
    <property type="nucleotide sequence ID" value="NZ_VSLD01000003.1"/>
</dbReference>
<gene>
    <name evidence="4" type="ORF">FQ377_07260</name>
</gene>
<evidence type="ECO:0000313" key="5">
    <source>
        <dbReference type="Proteomes" id="UP000323410"/>
    </source>
</evidence>
<dbReference type="Proteomes" id="UP000323410">
    <property type="component" value="Unassembled WGS sequence"/>
</dbReference>
<keyword evidence="5" id="KW-1185">Reference proteome</keyword>
<dbReference type="PROSITE" id="PS51257">
    <property type="entry name" value="PROKAR_LIPOPROTEIN"/>
    <property type="match status" value="1"/>
</dbReference>
<dbReference type="InterPro" id="IPR012347">
    <property type="entry name" value="Ferritin-like"/>
</dbReference>
<dbReference type="AlphaFoldDB" id="A0A5D0XQY3"/>
<dbReference type="InterPro" id="IPR005183">
    <property type="entry name" value="DUF305_CopM-like"/>
</dbReference>
<proteinExistence type="predicted"/>